<reference evidence="2 3" key="1">
    <citation type="submission" date="2023-09" db="EMBL/GenBank/DDBJ databases">
        <title>Nesidiocoris tenuis whole genome shotgun sequence.</title>
        <authorList>
            <person name="Shibata T."/>
            <person name="Shimoda M."/>
            <person name="Kobayashi T."/>
            <person name="Uehara T."/>
        </authorList>
    </citation>
    <scope>NUCLEOTIDE SEQUENCE [LARGE SCALE GENOMIC DNA]</scope>
    <source>
        <strain evidence="2 3">Japan</strain>
    </source>
</reference>
<dbReference type="EMBL" id="AP028919">
    <property type="protein sequence ID" value="BET00199.1"/>
    <property type="molecule type" value="Genomic_DNA"/>
</dbReference>
<name>A0ABN7B732_9HEMI</name>
<evidence type="ECO:0008006" key="4">
    <source>
        <dbReference type="Google" id="ProtNLM"/>
    </source>
</evidence>
<dbReference type="PANTHER" id="PTHR21580">
    <property type="entry name" value="SHIPPO-1-RELATED"/>
    <property type="match status" value="1"/>
</dbReference>
<proteinExistence type="predicted"/>
<protein>
    <recommendedName>
        <fullName evidence="4">Outer dense fiber protein 3</fullName>
    </recommendedName>
</protein>
<dbReference type="InterPro" id="IPR051291">
    <property type="entry name" value="CIMAP"/>
</dbReference>
<keyword evidence="3" id="KW-1185">Reference proteome</keyword>
<dbReference type="Pfam" id="PF07004">
    <property type="entry name" value="SHIPPO-rpt"/>
    <property type="match status" value="3"/>
</dbReference>
<dbReference type="InterPro" id="IPR010736">
    <property type="entry name" value="SHIPPO-rpt"/>
</dbReference>
<accession>A0ABN7B732</accession>
<evidence type="ECO:0000313" key="3">
    <source>
        <dbReference type="Proteomes" id="UP001307889"/>
    </source>
</evidence>
<evidence type="ECO:0000313" key="2">
    <source>
        <dbReference type="EMBL" id="BET00199.1"/>
    </source>
</evidence>
<dbReference type="Proteomes" id="UP001307889">
    <property type="component" value="Chromosome 11"/>
</dbReference>
<feature type="region of interest" description="Disordered" evidence="1">
    <location>
        <begin position="215"/>
        <end position="240"/>
    </location>
</feature>
<organism evidence="2 3">
    <name type="scientific">Nesidiocoris tenuis</name>
    <dbReference type="NCBI Taxonomy" id="355587"/>
    <lineage>
        <taxon>Eukaryota</taxon>
        <taxon>Metazoa</taxon>
        <taxon>Ecdysozoa</taxon>
        <taxon>Arthropoda</taxon>
        <taxon>Hexapoda</taxon>
        <taxon>Insecta</taxon>
        <taxon>Pterygota</taxon>
        <taxon>Neoptera</taxon>
        <taxon>Paraneoptera</taxon>
        <taxon>Hemiptera</taxon>
        <taxon>Heteroptera</taxon>
        <taxon>Panheteroptera</taxon>
        <taxon>Cimicomorpha</taxon>
        <taxon>Miridae</taxon>
        <taxon>Dicyphina</taxon>
        <taxon>Nesidiocoris</taxon>
    </lineage>
</organism>
<sequence length="278" mass="29976">MAVGVDGYKSSVGIQVTLRSTMTMDGLLANVPTEKYNCDFNSNVPFYNLPPLLGYVGHDVTRPKAPAAKLCGRSRVIGSFEESPGPANYNARGMTRFGPADGIKAKVIGRPRDLSKEEVPGPGAYFPKSTLTIPSDPRPVLLGRPRALGSHDVSPGPANYSAEPALGYGLPRLPNSRAAVIKSRPREIGFYAESGPGPGKYTYDDKKFMRKSPAAPLGGRGAEPAINKDVPAPNSYHPKTNAFKKRAPAFSFGRRQSKCMTVVIEEDDNGHYLEHDCK</sequence>
<evidence type="ECO:0000256" key="1">
    <source>
        <dbReference type="SAM" id="MobiDB-lite"/>
    </source>
</evidence>
<gene>
    <name evidence="2" type="ORF">NTJ_13015</name>
</gene>